<name>A0A5J4LDH9_9ACTN</name>
<comment type="caution">
    <text evidence="6">The sequence shown here is derived from an EMBL/GenBank/DDBJ whole genome shotgun (WGS) entry which is preliminary data.</text>
</comment>
<dbReference type="AlphaFoldDB" id="A0A5J4LDH9"/>
<protein>
    <recommendedName>
        <fullName evidence="5">G5 domain-containing protein</fullName>
    </recommendedName>
</protein>
<feature type="compositionally biased region" description="Low complexity" evidence="4">
    <location>
        <begin position="20"/>
        <end position="31"/>
    </location>
</feature>
<dbReference type="Proteomes" id="UP000325598">
    <property type="component" value="Unassembled WGS sequence"/>
</dbReference>
<dbReference type="Pfam" id="PF07501">
    <property type="entry name" value="G5"/>
    <property type="match status" value="1"/>
</dbReference>
<keyword evidence="2" id="KW-0732">Signal</keyword>
<dbReference type="InterPro" id="IPR023346">
    <property type="entry name" value="Lysozyme-like_dom_sf"/>
</dbReference>
<dbReference type="PROSITE" id="PS51109">
    <property type="entry name" value="G5"/>
    <property type="match status" value="1"/>
</dbReference>
<keyword evidence="3" id="KW-0378">Hydrolase</keyword>
<evidence type="ECO:0000313" key="6">
    <source>
        <dbReference type="EMBL" id="GES32287.1"/>
    </source>
</evidence>
<feature type="compositionally biased region" description="Basic residues" evidence="4">
    <location>
        <begin position="32"/>
        <end position="42"/>
    </location>
</feature>
<feature type="domain" description="G5" evidence="5">
    <location>
        <begin position="240"/>
        <end position="320"/>
    </location>
</feature>
<dbReference type="InterPro" id="IPR051933">
    <property type="entry name" value="Resuscitation_pf_RpfB"/>
</dbReference>
<comment type="similarity">
    <text evidence="1">Belongs to the transglycosylase family. Rpf subfamily.</text>
</comment>
<dbReference type="InterPro" id="IPR010618">
    <property type="entry name" value="RPF"/>
</dbReference>
<dbReference type="SUPFAM" id="SSF53955">
    <property type="entry name" value="Lysozyme-like"/>
    <property type="match status" value="1"/>
</dbReference>
<gene>
    <name evidence="6" type="ORF">San01_47740</name>
</gene>
<evidence type="ECO:0000313" key="7">
    <source>
        <dbReference type="Proteomes" id="UP000325598"/>
    </source>
</evidence>
<reference evidence="6 7" key="1">
    <citation type="submission" date="2019-10" db="EMBL/GenBank/DDBJ databases">
        <title>Whole genome shotgun sequence of Streptomyces angustmyceticus NBRC 3934.</title>
        <authorList>
            <person name="Hosoyama A."/>
            <person name="Ichikawa N."/>
            <person name="Kimura A."/>
            <person name="Kitahashi Y."/>
            <person name="Komaki H."/>
            <person name="Uohara A."/>
        </authorList>
    </citation>
    <scope>NUCLEOTIDE SEQUENCE [LARGE SCALE GENOMIC DNA]</scope>
    <source>
        <strain evidence="6 7">NBRC 3934</strain>
    </source>
</reference>
<proteinExistence type="inferred from homology"/>
<dbReference type="SMART" id="SM01208">
    <property type="entry name" value="G5"/>
    <property type="match status" value="1"/>
</dbReference>
<dbReference type="PANTHER" id="PTHR39160">
    <property type="entry name" value="CELL WALL-BINDING PROTEIN YOCH"/>
    <property type="match status" value="1"/>
</dbReference>
<evidence type="ECO:0000256" key="1">
    <source>
        <dbReference type="ARBA" id="ARBA00010830"/>
    </source>
</evidence>
<evidence type="ECO:0000256" key="3">
    <source>
        <dbReference type="ARBA" id="ARBA00022801"/>
    </source>
</evidence>
<feature type="region of interest" description="Disordered" evidence="4">
    <location>
        <begin position="20"/>
        <end position="43"/>
    </location>
</feature>
<evidence type="ECO:0000256" key="4">
    <source>
        <dbReference type="SAM" id="MobiDB-lite"/>
    </source>
</evidence>
<keyword evidence="7" id="KW-1185">Reference proteome</keyword>
<dbReference type="Pfam" id="PF06737">
    <property type="entry name" value="Transglycosylas"/>
    <property type="match status" value="1"/>
</dbReference>
<sequence length="407" mass="44611">MGESPPLRYIPAVNRTPWPVERAVSPSSSSHRAARGRRRRRAERPDALRRLLPRALVVVFLAGGTTAFVAHDKAVRLTVDGTPRTLHTFAGDVGELLADEHLTVGTHDLVAPAPGTGLSSGDEVVVRHGRPVVLTIDGQRRRVWTTADTVDGALHQLGVRAEGAVLSASRSRRIEQHGMELAVRTERSVVIVADGREHRVRTNAATVREALAEAGLALRDQDTTSVPPDSFPHEGQTLSVMRITGSREVREEPLPFRTILRADPRLARGVQSVVQQGRPGVRRVTYRVRTVNGVRQKPKRLHSKVVHAPRPRIVHLGTMALPASVRGADHLAWHALAQCEARGRPDAVDASGTYGGLYQFDVPTWRALGGRGRPQDASPREQTFRAKKLYIRRGASPWPVCGRKLHG</sequence>
<dbReference type="EMBL" id="BLAG01000013">
    <property type="protein sequence ID" value="GES32287.1"/>
    <property type="molecule type" value="Genomic_DNA"/>
</dbReference>
<dbReference type="Gene3D" id="1.10.530.10">
    <property type="match status" value="1"/>
</dbReference>
<evidence type="ECO:0000259" key="5">
    <source>
        <dbReference type="PROSITE" id="PS51109"/>
    </source>
</evidence>
<accession>A0A5J4LDH9</accession>
<dbReference type="InterPro" id="IPR007137">
    <property type="entry name" value="DUF348"/>
</dbReference>
<evidence type="ECO:0000256" key="2">
    <source>
        <dbReference type="ARBA" id="ARBA00022729"/>
    </source>
</evidence>
<organism evidence="6 7">
    <name type="scientific">Streptomyces angustmyceticus</name>
    <dbReference type="NCBI Taxonomy" id="285578"/>
    <lineage>
        <taxon>Bacteria</taxon>
        <taxon>Bacillati</taxon>
        <taxon>Actinomycetota</taxon>
        <taxon>Actinomycetes</taxon>
        <taxon>Kitasatosporales</taxon>
        <taxon>Streptomycetaceae</taxon>
        <taxon>Streptomyces</taxon>
    </lineage>
</organism>
<dbReference type="PANTHER" id="PTHR39160:SF4">
    <property type="entry name" value="RESUSCITATION-PROMOTING FACTOR RPFB"/>
    <property type="match status" value="1"/>
</dbReference>
<dbReference type="CDD" id="cd13925">
    <property type="entry name" value="RPF"/>
    <property type="match status" value="1"/>
</dbReference>
<dbReference type="Gene3D" id="2.20.230.10">
    <property type="entry name" value="Resuscitation-promoting factor rpfb"/>
    <property type="match status" value="1"/>
</dbReference>
<dbReference type="InterPro" id="IPR011098">
    <property type="entry name" value="G5_dom"/>
</dbReference>
<dbReference type="GO" id="GO:0016787">
    <property type="term" value="F:hydrolase activity"/>
    <property type="evidence" value="ECO:0007669"/>
    <property type="project" value="UniProtKB-KW"/>
</dbReference>
<dbReference type="Pfam" id="PF03990">
    <property type="entry name" value="DUF348"/>
    <property type="match status" value="3"/>
</dbReference>